<dbReference type="Pfam" id="PF00702">
    <property type="entry name" value="Hydrolase"/>
    <property type="match status" value="1"/>
</dbReference>
<dbReference type="AlphaFoldDB" id="A0A840XYK5"/>
<dbReference type="PRINTS" id="PR00413">
    <property type="entry name" value="HADHALOGNASE"/>
</dbReference>
<dbReference type="SFLD" id="SFLDG01129">
    <property type="entry name" value="C1.5:_HAD__Beta-PGM__Phosphata"/>
    <property type="match status" value="1"/>
</dbReference>
<dbReference type="PANTHER" id="PTHR18901:SF38">
    <property type="entry name" value="PSEUDOURIDINE-5'-PHOSPHATASE"/>
    <property type="match status" value="1"/>
</dbReference>
<keyword evidence="1" id="KW-0378">Hydrolase</keyword>
<keyword evidence="2" id="KW-1185">Reference proteome</keyword>
<reference evidence="1 2" key="1">
    <citation type="submission" date="2020-08" db="EMBL/GenBank/DDBJ databases">
        <title>Genomic Encyclopedia of Type Strains, Phase IV (KMG-IV): sequencing the most valuable type-strain genomes for metagenomic binning, comparative biology and taxonomic classification.</title>
        <authorList>
            <person name="Goeker M."/>
        </authorList>
    </citation>
    <scope>NUCLEOTIDE SEQUENCE [LARGE SCALE GENOMIC DNA]</scope>
    <source>
        <strain evidence="1 2">DSM 25622</strain>
    </source>
</reference>
<gene>
    <name evidence="1" type="ORF">FHS87_000995</name>
</gene>
<dbReference type="PANTHER" id="PTHR18901">
    <property type="entry name" value="2-DEOXYGLUCOSE-6-PHOSPHATE PHOSPHATASE 2"/>
    <property type="match status" value="1"/>
</dbReference>
<dbReference type="GO" id="GO:0016787">
    <property type="term" value="F:hydrolase activity"/>
    <property type="evidence" value="ECO:0007669"/>
    <property type="project" value="UniProtKB-KW"/>
</dbReference>
<sequence length="242" mass="24758">MRLGDATDGLRTAPVPFGLPAALVLDMDGTLLDTEGAYREAFEAAMARFGAAVDSAFYAGLVGISSRERGAIVRARYGEGFPWPEALADYRARKARLLETPVRAKPGAEALLAEIAAQGLPCAVATSAGRRTAEAALGGAGLLGAIGALVTRDDVPLGKPHPAPFLRAAALLGADPARCVAVEDSPPGVAAARAAGMRVVLVPDGVPHAVPEDPGIILAADLMEVRAMLRLPRLRNGEAGGA</sequence>
<evidence type="ECO:0000313" key="2">
    <source>
        <dbReference type="Proteomes" id="UP000580654"/>
    </source>
</evidence>
<comment type="caution">
    <text evidence="1">The sequence shown here is derived from an EMBL/GenBank/DDBJ whole genome shotgun (WGS) entry which is preliminary data.</text>
</comment>
<dbReference type="SFLD" id="SFLDG01135">
    <property type="entry name" value="C1.5.6:_HAD__Beta-PGM__Phospha"/>
    <property type="match status" value="1"/>
</dbReference>
<dbReference type="SUPFAM" id="SSF56784">
    <property type="entry name" value="HAD-like"/>
    <property type="match status" value="1"/>
</dbReference>
<dbReference type="RefSeq" id="WP_184514491.1">
    <property type="nucleotide sequence ID" value="NZ_JACIJD010000003.1"/>
</dbReference>
<name>A0A840XYK5_9PROT</name>
<dbReference type="NCBIfam" id="TIGR01509">
    <property type="entry name" value="HAD-SF-IA-v3"/>
    <property type="match status" value="1"/>
</dbReference>
<dbReference type="SFLD" id="SFLDS00003">
    <property type="entry name" value="Haloacid_Dehalogenase"/>
    <property type="match status" value="1"/>
</dbReference>
<organism evidence="1 2">
    <name type="scientific">Muricoccus pecuniae</name>
    <dbReference type="NCBI Taxonomy" id="693023"/>
    <lineage>
        <taxon>Bacteria</taxon>
        <taxon>Pseudomonadati</taxon>
        <taxon>Pseudomonadota</taxon>
        <taxon>Alphaproteobacteria</taxon>
        <taxon>Acetobacterales</taxon>
        <taxon>Roseomonadaceae</taxon>
        <taxon>Muricoccus</taxon>
    </lineage>
</organism>
<dbReference type="InterPro" id="IPR023198">
    <property type="entry name" value="PGP-like_dom2"/>
</dbReference>
<protein>
    <submittedName>
        <fullName evidence="1">HAD superfamily hydrolase (TIGR01509 family)</fullName>
    </submittedName>
</protein>
<evidence type="ECO:0000313" key="1">
    <source>
        <dbReference type="EMBL" id="MBB5692976.1"/>
    </source>
</evidence>
<dbReference type="InterPro" id="IPR036412">
    <property type="entry name" value="HAD-like_sf"/>
</dbReference>
<proteinExistence type="predicted"/>
<dbReference type="InterPro" id="IPR023214">
    <property type="entry name" value="HAD_sf"/>
</dbReference>
<accession>A0A840XYK5</accession>
<dbReference type="Proteomes" id="UP000580654">
    <property type="component" value="Unassembled WGS sequence"/>
</dbReference>
<dbReference type="InterPro" id="IPR006439">
    <property type="entry name" value="HAD-SF_hydro_IA"/>
</dbReference>
<dbReference type="Gene3D" id="1.10.150.240">
    <property type="entry name" value="Putative phosphatase, domain 2"/>
    <property type="match status" value="1"/>
</dbReference>
<dbReference type="EMBL" id="JACIJD010000003">
    <property type="protein sequence ID" value="MBB5692976.1"/>
    <property type="molecule type" value="Genomic_DNA"/>
</dbReference>
<dbReference type="Gene3D" id="3.40.50.1000">
    <property type="entry name" value="HAD superfamily/HAD-like"/>
    <property type="match status" value="1"/>
</dbReference>